<organism evidence="7 8">
    <name type="scientific">Mucilaginibacter aquariorum</name>
    <dbReference type="NCBI Taxonomy" id="2967225"/>
    <lineage>
        <taxon>Bacteria</taxon>
        <taxon>Pseudomonadati</taxon>
        <taxon>Bacteroidota</taxon>
        <taxon>Sphingobacteriia</taxon>
        <taxon>Sphingobacteriales</taxon>
        <taxon>Sphingobacteriaceae</taxon>
        <taxon>Mucilaginibacter</taxon>
    </lineage>
</organism>
<keyword evidence="2" id="KW-0378">Hydrolase</keyword>
<dbReference type="InterPro" id="IPR001944">
    <property type="entry name" value="Glycoside_Hdrlase_35"/>
</dbReference>
<keyword evidence="8" id="KW-1185">Reference proteome</keyword>
<evidence type="ECO:0000256" key="2">
    <source>
        <dbReference type="ARBA" id="ARBA00022801"/>
    </source>
</evidence>
<gene>
    <name evidence="7" type="ORF">NPE20_20830</name>
</gene>
<dbReference type="Pfam" id="PF18120">
    <property type="entry name" value="DUF5597"/>
    <property type="match status" value="1"/>
</dbReference>
<accession>A0ABT1T726</accession>
<keyword evidence="3" id="KW-0326">Glycosidase</keyword>
<dbReference type="Gene3D" id="2.60.220.20">
    <property type="entry name" value="putative beta-Galactosidase from caulobacter crescentus"/>
    <property type="match status" value="1"/>
</dbReference>
<dbReference type="PANTHER" id="PTHR23421">
    <property type="entry name" value="BETA-GALACTOSIDASE RELATED"/>
    <property type="match status" value="1"/>
</dbReference>
<proteinExistence type="inferred from homology"/>
<name>A0ABT1T726_9SPHI</name>
<dbReference type="InterPro" id="IPR013529">
    <property type="entry name" value="Glyco_hydro_42_N"/>
</dbReference>
<dbReference type="SUPFAM" id="SSF51445">
    <property type="entry name" value="(Trans)glycosidases"/>
    <property type="match status" value="1"/>
</dbReference>
<evidence type="ECO:0000256" key="1">
    <source>
        <dbReference type="ARBA" id="ARBA00009809"/>
    </source>
</evidence>
<dbReference type="Proteomes" id="UP001204376">
    <property type="component" value="Unassembled WGS sequence"/>
</dbReference>
<dbReference type="InterPro" id="IPR017853">
    <property type="entry name" value="GH"/>
</dbReference>
<evidence type="ECO:0000259" key="6">
    <source>
        <dbReference type="Pfam" id="PF18120"/>
    </source>
</evidence>
<keyword evidence="4" id="KW-0732">Signal</keyword>
<sequence>MKTVIICVAMLFAQLSIFAQSNTNPLPRIIDKNGRHQLLVDGKPFLILGGQAHNSSAWPGMMPNVWAAIKQMHANTLEVPIYWEQVEAQQGKFNFSIVDTLLAQARARKVRLVLLWFATWKNGSNHYMPQWMKLEAGKYPNILNRDGKPIDSPSPHIEATLNADINAFTKLMGYLKKADPQHTVIMVQVENEPGSWDTVRDYSPLAQKLFEGQVPPELLKPELLKAMNVNVVTNGTWQKVFGDRADEYFQAWSIARFIGKVAAAGKTVYPLPLYVNAALRDPLTNPKASSYESGGPTDNVIPIWKAAAPAIDLLAPDIYLSGSEKVLKVLDLYDRPDNTLFVPEAGFNKENAKYMYDVIARGGIGFSPFGIDRNAEDPESTENKDRYVPYATSYALFKTMMPELAQWGFEGKIKAVVEHEDQADQTVDLGQWKVTVTFGSGRGGTTKNTTPNGKAMIVKLSENKFVLIGTNCHIAFAPSGNQADKAWQYLKVEEGKYQNGVFKPLRILNGDETDWKGPNFGDLPTVLQCTVITR</sequence>
<feature type="chain" id="PRO_5046741844" evidence="4">
    <location>
        <begin position="20"/>
        <end position="534"/>
    </location>
</feature>
<dbReference type="Gene3D" id="3.20.20.80">
    <property type="entry name" value="Glycosidases"/>
    <property type="match status" value="1"/>
</dbReference>
<reference evidence="7 8" key="1">
    <citation type="submission" date="2022-07" db="EMBL/GenBank/DDBJ databases">
        <title>Mucilaginibacter sp. JC4.</title>
        <authorList>
            <person name="Le V."/>
            <person name="Ko S.-R."/>
            <person name="Ahn C.-Y."/>
            <person name="Oh H.-M."/>
        </authorList>
    </citation>
    <scope>NUCLEOTIDE SEQUENCE [LARGE SCALE GENOMIC DNA]</scope>
    <source>
        <strain evidence="7 8">JC4</strain>
    </source>
</reference>
<comment type="caution">
    <text evidence="7">The sequence shown here is derived from an EMBL/GenBank/DDBJ whole genome shotgun (WGS) entry which is preliminary data.</text>
</comment>
<evidence type="ECO:0000256" key="4">
    <source>
        <dbReference type="SAM" id="SignalP"/>
    </source>
</evidence>
<feature type="domain" description="Glycoside hydrolase family 42 N-terminal" evidence="5">
    <location>
        <begin position="68"/>
        <end position="211"/>
    </location>
</feature>
<dbReference type="RefSeq" id="WP_256540617.1">
    <property type="nucleotide sequence ID" value="NZ_JANHOH010000007.1"/>
</dbReference>
<comment type="similarity">
    <text evidence="1">Belongs to the glycosyl hydrolase 35 family.</text>
</comment>
<evidence type="ECO:0000256" key="3">
    <source>
        <dbReference type="ARBA" id="ARBA00023295"/>
    </source>
</evidence>
<evidence type="ECO:0000313" key="8">
    <source>
        <dbReference type="Proteomes" id="UP001204376"/>
    </source>
</evidence>
<dbReference type="Pfam" id="PF02449">
    <property type="entry name" value="Glyco_hydro_42"/>
    <property type="match status" value="1"/>
</dbReference>
<evidence type="ECO:0000313" key="7">
    <source>
        <dbReference type="EMBL" id="MCQ6960437.1"/>
    </source>
</evidence>
<protein>
    <submittedName>
        <fullName evidence="7">DUF5597 domain-containing protein</fullName>
    </submittedName>
</protein>
<feature type="signal peptide" evidence="4">
    <location>
        <begin position="1"/>
        <end position="19"/>
    </location>
</feature>
<dbReference type="EMBL" id="JANHOH010000007">
    <property type="protein sequence ID" value="MCQ6960437.1"/>
    <property type="molecule type" value="Genomic_DNA"/>
</dbReference>
<evidence type="ECO:0000259" key="5">
    <source>
        <dbReference type="Pfam" id="PF02449"/>
    </source>
</evidence>
<feature type="domain" description="DUF5597" evidence="6">
    <location>
        <begin position="391"/>
        <end position="515"/>
    </location>
</feature>
<dbReference type="InterPro" id="IPR040719">
    <property type="entry name" value="DUF5597"/>
</dbReference>